<dbReference type="AlphaFoldDB" id="A0A0F9KPG4"/>
<protein>
    <submittedName>
        <fullName evidence="1">Uncharacterized protein</fullName>
    </submittedName>
</protein>
<name>A0A0F9KPG4_9ZZZZ</name>
<dbReference type="EMBL" id="LAZR01013019">
    <property type="protein sequence ID" value="KKM23963.1"/>
    <property type="molecule type" value="Genomic_DNA"/>
</dbReference>
<evidence type="ECO:0000313" key="1">
    <source>
        <dbReference type="EMBL" id="KKM23963.1"/>
    </source>
</evidence>
<reference evidence="1" key="1">
    <citation type="journal article" date="2015" name="Nature">
        <title>Complex archaea that bridge the gap between prokaryotes and eukaryotes.</title>
        <authorList>
            <person name="Spang A."/>
            <person name="Saw J.H."/>
            <person name="Jorgensen S.L."/>
            <person name="Zaremba-Niedzwiedzka K."/>
            <person name="Martijn J."/>
            <person name="Lind A.E."/>
            <person name="van Eijk R."/>
            <person name="Schleper C."/>
            <person name="Guy L."/>
            <person name="Ettema T.J."/>
        </authorList>
    </citation>
    <scope>NUCLEOTIDE SEQUENCE</scope>
</reference>
<gene>
    <name evidence="1" type="ORF">LCGC14_1609950</name>
</gene>
<proteinExistence type="predicted"/>
<accession>A0A0F9KPG4</accession>
<sequence length="70" mass="8700">MVIHMDNVELLEHFINSNSAPDELSTEWNHENKPFMLWRWENGTILILPYEFDDYILVWNRFQKYWNKNI</sequence>
<comment type="caution">
    <text evidence="1">The sequence shown here is derived from an EMBL/GenBank/DDBJ whole genome shotgun (WGS) entry which is preliminary data.</text>
</comment>
<organism evidence="1">
    <name type="scientific">marine sediment metagenome</name>
    <dbReference type="NCBI Taxonomy" id="412755"/>
    <lineage>
        <taxon>unclassified sequences</taxon>
        <taxon>metagenomes</taxon>
        <taxon>ecological metagenomes</taxon>
    </lineage>
</organism>